<evidence type="ECO:0000256" key="1">
    <source>
        <dbReference type="SAM" id="MobiDB-lite"/>
    </source>
</evidence>
<evidence type="ECO:0000313" key="3">
    <source>
        <dbReference type="Proteomes" id="UP000284842"/>
    </source>
</evidence>
<proteinExistence type="predicted"/>
<keyword evidence="3" id="KW-1185">Reference proteome</keyword>
<evidence type="ECO:0000313" key="2">
    <source>
        <dbReference type="EMBL" id="PPQ81735.1"/>
    </source>
</evidence>
<comment type="caution">
    <text evidence="2">The sequence shown here is derived from an EMBL/GenBank/DDBJ whole genome shotgun (WGS) entry which is preliminary data.</text>
</comment>
<dbReference type="Proteomes" id="UP000284842">
    <property type="component" value="Unassembled WGS sequence"/>
</dbReference>
<dbReference type="AlphaFoldDB" id="A0A409WT78"/>
<organism evidence="2 3">
    <name type="scientific">Panaeolus cyanescens</name>
    <dbReference type="NCBI Taxonomy" id="181874"/>
    <lineage>
        <taxon>Eukaryota</taxon>
        <taxon>Fungi</taxon>
        <taxon>Dikarya</taxon>
        <taxon>Basidiomycota</taxon>
        <taxon>Agaricomycotina</taxon>
        <taxon>Agaricomycetes</taxon>
        <taxon>Agaricomycetidae</taxon>
        <taxon>Agaricales</taxon>
        <taxon>Agaricineae</taxon>
        <taxon>Galeropsidaceae</taxon>
        <taxon>Panaeolus</taxon>
    </lineage>
</organism>
<accession>A0A409WT78</accession>
<feature type="region of interest" description="Disordered" evidence="1">
    <location>
        <begin position="1"/>
        <end position="28"/>
    </location>
</feature>
<gene>
    <name evidence="2" type="ORF">CVT24_003321</name>
</gene>
<sequence>MDSSSLSDPIYDPSADPQSDITPPILAGPNPGRYHIKNYIDEWTIAAETDKGTAQPGEIVRAMKNAEYMFPKQTIFTLDSDTPNNYHQYSIQNPKTKLFIGIGADDEGNPAAVWTTTPQLWDITPIKPSVWSISMAGSGDAYWSNAMGDNIEKTW</sequence>
<dbReference type="EMBL" id="NHTK01005244">
    <property type="protein sequence ID" value="PPQ81735.1"/>
    <property type="molecule type" value="Genomic_DNA"/>
</dbReference>
<reference evidence="2 3" key="1">
    <citation type="journal article" date="2018" name="Evol. Lett.">
        <title>Horizontal gene cluster transfer increased hallucinogenic mushroom diversity.</title>
        <authorList>
            <person name="Reynolds H.T."/>
            <person name="Vijayakumar V."/>
            <person name="Gluck-Thaler E."/>
            <person name="Korotkin H.B."/>
            <person name="Matheny P.B."/>
            <person name="Slot J.C."/>
        </authorList>
    </citation>
    <scope>NUCLEOTIDE SEQUENCE [LARGE SCALE GENOMIC DNA]</scope>
    <source>
        <strain evidence="2 3">2629</strain>
    </source>
</reference>
<name>A0A409WT78_9AGAR</name>
<protein>
    <submittedName>
        <fullName evidence="2">Uncharacterized protein</fullName>
    </submittedName>
</protein>
<dbReference type="InParanoid" id="A0A409WT78"/>